<dbReference type="RefSeq" id="WP_138656782.1">
    <property type="nucleotide sequence ID" value="NZ_VATY01000001.1"/>
</dbReference>
<keyword evidence="1" id="KW-0812">Transmembrane</keyword>
<evidence type="ECO:0000313" key="2">
    <source>
        <dbReference type="EMBL" id="TMM58849.1"/>
    </source>
</evidence>
<protein>
    <recommendedName>
        <fullName evidence="4">DUF2306 domain-containing protein</fullName>
    </recommendedName>
</protein>
<comment type="caution">
    <text evidence="2">The sequence shown here is derived from an EMBL/GenBank/DDBJ whole genome shotgun (WGS) entry which is preliminary data.</text>
</comment>
<dbReference type="EMBL" id="VATY01000001">
    <property type="protein sequence ID" value="TMM58849.1"/>
    <property type="molecule type" value="Genomic_DNA"/>
</dbReference>
<dbReference type="OrthoDB" id="1162022at2"/>
<feature type="transmembrane region" description="Helical" evidence="1">
    <location>
        <begin position="12"/>
        <end position="32"/>
    </location>
</feature>
<feature type="transmembrane region" description="Helical" evidence="1">
    <location>
        <begin position="166"/>
        <end position="185"/>
    </location>
</feature>
<evidence type="ECO:0008006" key="4">
    <source>
        <dbReference type="Google" id="ProtNLM"/>
    </source>
</evidence>
<evidence type="ECO:0000256" key="1">
    <source>
        <dbReference type="SAM" id="Phobius"/>
    </source>
</evidence>
<keyword evidence="1" id="KW-1133">Transmembrane helix</keyword>
<name>A0A5S3PV19_9FLAO</name>
<proteinExistence type="predicted"/>
<reference evidence="2 3" key="1">
    <citation type="submission" date="2019-05" db="EMBL/GenBank/DDBJ databases">
        <authorList>
            <person name="Zhang J.-Y."/>
            <person name="Feg X."/>
            <person name="Du Z.-J."/>
        </authorList>
    </citation>
    <scope>NUCLEOTIDE SEQUENCE [LARGE SCALE GENOMIC DNA]</scope>
    <source>
        <strain evidence="2 3">RZ26</strain>
    </source>
</reference>
<evidence type="ECO:0000313" key="3">
    <source>
        <dbReference type="Proteomes" id="UP000310314"/>
    </source>
</evidence>
<feature type="transmembrane region" description="Helical" evidence="1">
    <location>
        <begin position="191"/>
        <end position="209"/>
    </location>
</feature>
<organism evidence="2 3">
    <name type="scientific">Maribacter algarum</name>
    <name type="common">ex Zhang et al. 2020</name>
    <dbReference type="NCBI Taxonomy" id="2578118"/>
    <lineage>
        <taxon>Bacteria</taxon>
        <taxon>Pseudomonadati</taxon>
        <taxon>Bacteroidota</taxon>
        <taxon>Flavobacteriia</taxon>
        <taxon>Flavobacteriales</taxon>
        <taxon>Flavobacteriaceae</taxon>
        <taxon>Maribacter</taxon>
    </lineage>
</organism>
<dbReference type="Proteomes" id="UP000310314">
    <property type="component" value="Unassembled WGS sequence"/>
</dbReference>
<feature type="transmembrane region" description="Helical" evidence="1">
    <location>
        <begin position="123"/>
        <end position="145"/>
    </location>
</feature>
<feature type="transmembrane region" description="Helical" evidence="1">
    <location>
        <begin position="69"/>
        <end position="88"/>
    </location>
</feature>
<keyword evidence="1" id="KW-0472">Membrane</keyword>
<sequence>MEEYTLIHKINIVVHVISGSLALILAIIAMAVRKGGKTHNRSGQIFLLLVTFVIATGLIGVFVFKVNTFLLVITLLSGYEAFSGYRILKLKSNTPKLLDILVALLTMASGIYFLYYFESIGMYWSPVIIYSTIGTLFLLITYDFLRYVIPAKRYRRMWLYEHIYKMIAAFTALLSAFVGTVLPQYHPYSQFLPSIFGTMLAIAFIVYFYRKNNSARNEAPQKNS</sequence>
<accession>A0A5S3PV19</accession>
<keyword evidence="3" id="KW-1185">Reference proteome</keyword>
<dbReference type="AlphaFoldDB" id="A0A5S3PV19"/>
<feature type="transmembrane region" description="Helical" evidence="1">
    <location>
        <begin position="44"/>
        <end position="63"/>
    </location>
</feature>
<feature type="transmembrane region" description="Helical" evidence="1">
    <location>
        <begin position="100"/>
        <end position="117"/>
    </location>
</feature>
<gene>
    <name evidence="2" type="ORF">FEE95_05300</name>
</gene>